<evidence type="ECO:0000313" key="1">
    <source>
        <dbReference type="EMBL" id="SUJ01072.1"/>
    </source>
</evidence>
<dbReference type="RefSeq" id="WP_220271243.1">
    <property type="nucleotide sequence ID" value="NZ_UGYW01000002.1"/>
</dbReference>
<dbReference type="EMBL" id="UGYW01000002">
    <property type="protein sequence ID" value="SUJ01072.1"/>
    <property type="molecule type" value="Genomic_DNA"/>
</dbReference>
<name>A0A380BIQ2_SPHSI</name>
<reference evidence="1 2" key="1">
    <citation type="submission" date="2018-06" db="EMBL/GenBank/DDBJ databases">
        <authorList>
            <consortium name="Pathogen Informatics"/>
            <person name="Doyle S."/>
        </authorList>
    </citation>
    <scope>NUCLEOTIDE SEQUENCE [LARGE SCALE GENOMIC DNA]</scope>
    <source>
        <strain evidence="1 2">NCTC11388</strain>
    </source>
</reference>
<dbReference type="AlphaFoldDB" id="A0A380BIQ2"/>
<protein>
    <submittedName>
        <fullName evidence="1">Uncharacterized protein</fullName>
    </submittedName>
</protein>
<dbReference type="Proteomes" id="UP000254893">
    <property type="component" value="Unassembled WGS sequence"/>
</dbReference>
<sequence length="93" mass="10532">MINWKGKKSPEKKRFFQGRKGIGRFAASILGQEMTLSSVNDTGEKSIAVIDWRIFNSNDFLDNVELLVEKENTNEQPGTTLQIIAKNEDDSNK</sequence>
<gene>
    <name evidence="1" type="ORF">NCTC11388_00674</name>
</gene>
<accession>A0A380BIQ2</accession>
<evidence type="ECO:0000313" key="2">
    <source>
        <dbReference type="Proteomes" id="UP000254893"/>
    </source>
</evidence>
<dbReference type="Gene3D" id="3.30.565.10">
    <property type="entry name" value="Histidine kinase-like ATPase, C-terminal domain"/>
    <property type="match status" value="1"/>
</dbReference>
<dbReference type="InterPro" id="IPR036890">
    <property type="entry name" value="HATPase_C_sf"/>
</dbReference>
<organism evidence="1 2">
    <name type="scientific">Sphingobacterium spiritivorum</name>
    <name type="common">Flavobacterium spiritivorum</name>
    <dbReference type="NCBI Taxonomy" id="258"/>
    <lineage>
        <taxon>Bacteria</taxon>
        <taxon>Pseudomonadati</taxon>
        <taxon>Bacteroidota</taxon>
        <taxon>Sphingobacteriia</taxon>
        <taxon>Sphingobacteriales</taxon>
        <taxon>Sphingobacteriaceae</taxon>
        <taxon>Sphingobacterium</taxon>
    </lineage>
</organism>
<proteinExistence type="predicted"/>